<evidence type="ECO:0000313" key="5">
    <source>
        <dbReference type="Proteomes" id="UP000694941"/>
    </source>
</evidence>
<dbReference type="PRINTS" id="PR00757">
    <property type="entry name" value="AMINEOXDASEF"/>
</dbReference>
<dbReference type="InterPro" id="IPR050281">
    <property type="entry name" value="Flavin_monoamine_oxidase"/>
</dbReference>
<dbReference type="GeneID" id="106465538"/>
<evidence type="ECO:0000256" key="2">
    <source>
        <dbReference type="ARBA" id="ARBA00023002"/>
    </source>
</evidence>
<protein>
    <recommendedName>
        <fullName evidence="3">Amine oxidase</fullName>
        <ecNumber evidence="3">1.4.3.-</ecNumber>
    </recommendedName>
</protein>
<accession>A0ABM1SZV7</accession>
<dbReference type="Gene3D" id="3.50.50.60">
    <property type="entry name" value="FAD/NAD(P)-binding domain"/>
    <property type="match status" value="1"/>
</dbReference>
<dbReference type="InterPro" id="IPR001613">
    <property type="entry name" value="Flavin_amine_oxidase"/>
</dbReference>
<dbReference type="InterPro" id="IPR036188">
    <property type="entry name" value="FAD/NAD-bd_sf"/>
</dbReference>
<proteinExistence type="inferred from homology"/>
<comment type="similarity">
    <text evidence="3">Belongs to the flavin monoamine oxidase family.</text>
</comment>
<keyword evidence="3" id="KW-0285">Flavoprotein</keyword>
<keyword evidence="2 3" id="KW-0560">Oxidoreductase</keyword>
<evidence type="ECO:0000259" key="4">
    <source>
        <dbReference type="Pfam" id="PF01593"/>
    </source>
</evidence>
<reference evidence="6" key="1">
    <citation type="submission" date="2025-08" db="UniProtKB">
        <authorList>
            <consortium name="RefSeq"/>
        </authorList>
    </citation>
    <scope>IDENTIFICATION</scope>
    <source>
        <tissue evidence="6">Muscle</tissue>
    </source>
</reference>
<evidence type="ECO:0000256" key="1">
    <source>
        <dbReference type="ARBA" id="ARBA00001974"/>
    </source>
</evidence>
<dbReference type="Pfam" id="PF01593">
    <property type="entry name" value="Amino_oxidase"/>
    <property type="match status" value="1"/>
</dbReference>
<sequence length="545" mass="61075">MTGPEEEEVLCHISSLVGSQSRVNMTDTVSTGSVSDDRTHASFSPQNALPQILFKENYITSKHWTVVIVGAGVAGLAAAQRLMEGGCNSVLVLEAQDHPGGRIHTMNFGDGVLELGAQWVHGEKGNPLFEYAQNMDILSDPRTEYSVEARGLFYSETAEQVPEIVVDETLMALENIKENIYKMFSPTESDNILSSSASVGDFFKQKFEMFLEECGDLPHVQAWRRGIYEWFLKYELTENACNSLNDVSCCGFAEWTDCPGNYLINFKNGFQSVVKSLSKDISSEQLCLSKPVSCIHWQETYEGKELPTVTVECSDGDMLCADHVILTMSVGYLKQHNQTLFSPPLPDRKQELLTHLGFGSVEKIFLVFDTPFWSDSDLGFQLVWTSNTEASSEWVRGIRGFDTVKGHSNVLLGWISGKDAELMQTLGEEEVKIKCAFLLRMFLGRSDIPLPRRVIRSNWQKNQYICGAYSYRSVSYTKLGFRTSILAEPLYCTLLNKEVPEKWPVVLFAGEATDQDFFSSAHGSLRSGWREADRLLSLKRTVSSC</sequence>
<evidence type="ECO:0000256" key="3">
    <source>
        <dbReference type="RuleBase" id="RU362067"/>
    </source>
</evidence>
<keyword evidence="3" id="KW-0274">FAD</keyword>
<feature type="domain" description="Amine oxidase" evidence="4">
    <location>
        <begin position="73"/>
        <end position="536"/>
    </location>
</feature>
<comment type="cofactor">
    <cofactor evidence="1 3">
        <name>FAD</name>
        <dbReference type="ChEBI" id="CHEBI:57692"/>
    </cofactor>
</comment>
<keyword evidence="5" id="KW-1185">Reference proteome</keyword>
<dbReference type="EC" id="1.4.3.-" evidence="3"/>
<dbReference type="Gene3D" id="3.90.660.10">
    <property type="match status" value="1"/>
</dbReference>
<dbReference type="SUPFAM" id="SSF54373">
    <property type="entry name" value="FAD-linked reductases, C-terminal domain"/>
    <property type="match status" value="1"/>
</dbReference>
<dbReference type="PANTHER" id="PTHR10742:SF416">
    <property type="entry name" value="SPERMINE OXIDASE"/>
    <property type="match status" value="1"/>
</dbReference>
<dbReference type="RefSeq" id="XP_022249163.1">
    <property type="nucleotide sequence ID" value="XM_022393455.1"/>
</dbReference>
<dbReference type="SUPFAM" id="SSF51905">
    <property type="entry name" value="FAD/NAD(P)-binding domain"/>
    <property type="match status" value="1"/>
</dbReference>
<name>A0ABM1SZV7_LIMPO</name>
<evidence type="ECO:0000313" key="6">
    <source>
        <dbReference type="RefSeq" id="XP_022249163.1"/>
    </source>
</evidence>
<dbReference type="InterPro" id="IPR002937">
    <property type="entry name" value="Amino_oxidase"/>
</dbReference>
<dbReference type="Proteomes" id="UP000694941">
    <property type="component" value="Unplaced"/>
</dbReference>
<organism evidence="5 6">
    <name type="scientific">Limulus polyphemus</name>
    <name type="common">Atlantic horseshoe crab</name>
    <dbReference type="NCBI Taxonomy" id="6850"/>
    <lineage>
        <taxon>Eukaryota</taxon>
        <taxon>Metazoa</taxon>
        <taxon>Ecdysozoa</taxon>
        <taxon>Arthropoda</taxon>
        <taxon>Chelicerata</taxon>
        <taxon>Merostomata</taxon>
        <taxon>Xiphosura</taxon>
        <taxon>Limulidae</taxon>
        <taxon>Limulus</taxon>
    </lineage>
</organism>
<dbReference type="PANTHER" id="PTHR10742">
    <property type="entry name" value="FLAVIN MONOAMINE OXIDASE"/>
    <property type="match status" value="1"/>
</dbReference>
<gene>
    <name evidence="6" type="primary">LOC106465538</name>
</gene>